<feature type="region of interest" description="Disordered" evidence="1">
    <location>
        <begin position="73"/>
        <end position="225"/>
    </location>
</feature>
<evidence type="ECO:0000256" key="1">
    <source>
        <dbReference type="SAM" id="MobiDB-lite"/>
    </source>
</evidence>
<dbReference type="AlphaFoldDB" id="A0A4R0RFX0"/>
<comment type="caution">
    <text evidence="2">The sequence shown here is derived from an EMBL/GenBank/DDBJ whole genome shotgun (WGS) entry which is preliminary data.</text>
</comment>
<sequence>MFTCALTAATSSAMAVPLHSGPTFGDHRDIMVARDLNVVARDILQAIHARELAALGDHTGESTVLLKRGIVHSSIPRPSGNSANTGNRNAGSAASAVHSHSAGAANTANTNPTRPPIPPPFTSGIHPPAYSETPPPGHVSAGPSRPSSPEQHPPPEEHTPSPPTTPPPEYERSQEHRYSPQSAAPAAPPGPRTGATGNPASPVPANSRQYSSHLGDAFAGYDESP</sequence>
<feature type="compositionally biased region" description="Low complexity" evidence="1">
    <location>
        <begin position="90"/>
        <end position="112"/>
    </location>
</feature>
<keyword evidence="3" id="KW-1185">Reference proteome</keyword>
<gene>
    <name evidence="2" type="ORF">EIP91_001710</name>
</gene>
<evidence type="ECO:0000313" key="2">
    <source>
        <dbReference type="EMBL" id="TCD66156.1"/>
    </source>
</evidence>
<protein>
    <submittedName>
        <fullName evidence="2">Uncharacterized protein</fullName>
    </submittedName>
</protein>
<feature type="compositionally biased region" description="Basic and acidic residues" evidence="1">
    <location>
        <begin position="169"/>
        <end position="178"/>
    </location>
</feature>
<name>A0A4R0RFX0_9APHY</name>
<evidence type="ECO:0000313" key="3">
    <source>
        <dbReference type="Proteomes" id="UP000292702"/>
    </source>
</evidence>
<feature type="compositionally biased region" description="Polar residues" evidence="1">
    <location>
        <begin position="79"/>
        <end position="89"/>
    </location>
</feature>
<dbReference type="Proteomes" id="UP000292702">
    <property type="component" value="Unassembled WGS sequence"/>
</dbReference>
<organism evidence="2 3">
    <name type="scientific">Steccherinum ochraceum</name>
    <dbReference type="NCBI Taxonomy" id="92696"/>
    <lineage>
        <taxon>Eukaryota</taxon>
        <taxon>Fungi</taxon>
        <taxon>Dikarya</taxon>
        <taxon>Basidiomycota</taxon>
        <taxon>Agaricomycotina</taxon>
        <taxon>Agaricomycetes</taxon>
        <taxon>Polyporales</taxon>
        <taxon>Steccherinaceae</taxon>
        <taxon>Steccherinum</taxon>
    </lineage>
</organism>
<dbReference type="EMBL" id="RWJN01000147">
    <property type="protein sequence ID" value="TCD66156.1"/>
    <property type="molecule type" value="Genomic_DNA"/>
</dbReference>
<reference evidence="2 3" key="1">
    <citation type="submission" date="2018-11" db="EMBL/GenBank/DDBJ databases">
        <title>Genome assembly of Steccherinum ochraceum LE-BIN_3174, the white-rot fungus of the Steccherinaceae family (The Residual Polyporoid clade, Polyporales, Basidiomycota).</title>
        <authorList>
            <person name="Fedorova T.V."/>
            <person name="Glazunova O.A."/>
            <person name="Landesman E.O."/>
            <person name="Moiseenko K.V."/>
            <person name="Psurtseva N.V."/>
            <person name="Savinova O.S."/>
            <person name="Shakhova N.V."/>
            <person name="Tyazhelova T.V."/>
            <person name="Vasina D.V."/>
        </authorList>
    </citation>
    <scope>NUCLEOTIDE SEQUENCE [LARGE SCALE GENOMIC DNA]</scope>
    <source>
        <strain evidence="2 3">LE-BIN_3174</strain>
    </source>
</reference>
<proteinExistence type="predicted"/>
<accession>A0A4R0RFX0</accession>